<accession>A0A6J6LA21</accession>
<reference evidence="4" key="1">
    <citation type="submission" date="2020-05" db="EMBL/GenBank/DDBJ databases">
        <authorList>
            <person name="Chiriac C."/>
            <person name="Salcher M."/>
            <person name="Ghai R."/>
            <person name="Kavagutti S V."/>
        </authorList>
    </citation>
    <scope>NUCLEOTIDE SEQUENCE</scope>
</reference>
<dbReference type="EMBL" id="CAEZVW010000072">
    <property type="protein sequence ID" value="CAB4647763.1"/>
    <property type="molecule type" value="Genomic_DNA"/>
</dbReference>
<sequence>MKSLWKKTVVILTASAITIGTATSASAHAGFDTRGVVPTKGISSVILLRIGHGCVAPDGVTKVATHALSAVIPAALLANPASAAMQIPGFNAIVTPSTEKDSAGAAISNTITWTAKDDIFDVNPVGFAEFGIRGNWATAGKHWVDTTQICRIATKTVTPAKIKTVTDPVTKLKIKAWFPAVTKKSYQELKISWSVRDSAAPTVLSADKTSETGPAPSITIAEPAAK</sequence>
<dbReference type="Gene3D" id="2.60.40.2230">
    <property type="entry name" value="Uncharacterised protein YcnI-like PF07987, DUF1775"/>
    <property type="match status" value="1"/>
</dbReference>
<protein>
    <submittedName>
        <fullName evidence="4">Unannotated protein</fullName>
    </submittedName>
</protein>
<evidence type="ECO:0000256" key="1">
    <source>
        <dbReference type="SAM" id="MobiDB-lite"/>
    </source>
</evidence>
<organism evidence="4">
    <name type="scientific">freshwater metagenome</name>
    <dbReference type="NCBI Taxonomy" id="449393"/>
    <lineage>
        <taxon>unclassified sequences</taxon>
        <taxon>metagenomes</taxon>
        <taxon>ecological metagenomes</taxon>
    </lineage>
</organism>
<feature type="region of interest" description="Disordered" evidence="1">
    <location>
        <begin position="204"/>
        <end position="226"/>
    </location>
</feature>
<evidence type="ECO:0000313" key="4">
    <source>
        <dbReference type="EMBL" id="CAB4658068.1"/>
    </source>
</evidence>
<evidence type="ECO:0000313" key="2">
    <source>
        <dbReference type="EMBL" id="CAB4636068.1"/>
    </source>
</evidence>
<name>A0A6J6LA21_9ZZZZ</name>
<dbReference type="AlphaFoldDB" id="A0A6J6LA21"/>
<dbReference type="InterPro" id="IPR038507">
    <property type="entry name" value="YcnI-like_sf"/>
</dbReference>
<dbReference type="EMBL" id="CAEZVP010000117">
    <property type="protein sequence ID" value="CAB4636068.1"/>
    <property type="molecule type" value="Genomic_DNA"/>
</dbReference>
<dbReference type="EMBL" id="CAEZWF010000052">
    <property type="protein sequence ID" value="CAB4658823.1"/>
    <property type="molecule type" value="Genomic_DNA"/>
</dbReference>
<dbReference type="EMBL" id="CAEZWK010000041">
    <property type="protein sequence ID" value="CAB4658068.1"/>
    <property type="molecule type" value="Genomic_DNA"/>
</dbReference>
<evidence type="ECO:0000313" key="5">
    <source>
        <dbReference type="EMBL" id="CAB4658823.1"/>
    </source>
</evidence>
<evidence type="ECO:0000313" key="3">
    <source>
        <dbReference type="EMBL" id="CAB4647763.1"/>
    </source>
</evidence>
<proteinExistence type="predicted"/>
<gene>
    <name evidence="2" type="ORF">UFOPK2046_00662</name>
    <name evidence="3" type="ORF">UFOPK2157_01062</name>
    <name evidence="5" type="ORF">UFOPK2228_01053</name>
    <name evidence="4" type="ORF">UFOPK2245_01018</name>
</gene>